<keyword evidence="3" id="KW-1185">Reference proteome</keyword>
<comment type="caution">
    <text evidence="2">The sequence shown here is derived from an EMBL/GenBank/DDBJ whole genome shotgun (WGS) entry which is preliminary data.</text>
</comment>
<proteinExistence type="predicted"/>
<accession>A0ABY2GZ85</accession>
<name>A0ABY2GZ85_9HYPO</name>
<evidence type="ECO:0000313" key="3">
    <source>
        <dbReference type="Proteomes" id="UP001642720"/>
    </source>
</evidence>
<organism evidence="2 3">
    <name type="scientific">Trichoderma ghanense</name>
    <dbReference type="NCBI Taxonomy" id="65468"/>
    <lineage>
        <taxon>Eukaryota</taxon>
        <taxon>Fungi</taxon>
        <taxon>Dikarya</taxon>
        <taxon>Ascomycota</taxon>
        <taxon>Pezizomycotina</taxon>
        <taxon>Sordariomycetes</taxon>
        <taxon>Hypocreomycetidae</taxon>
        <taxon>Hypocreales</taxon>
        <taxon>Hypocreaceae</taxon>
        <taxon>Trichoderma</taxon>
    </lineage>
</organism>
<dbReference type="GeneID" id="300578587"/>
<sequence length="75" mass="8047">MEFLTRGIPGNVPNATSQSLDVRLATGFDKEPHCGRGGRYVNHSRLVLPANGIHESSVSNQDSAQSLKIKSSQIA</sequence>
<evidence type="ECO:0000313" key="2">
    <source>
        <dbReference type="EMBL" id="TFB01282.1"/>
    </source>
</evidence>
<gene>
    <name evidence="2" type="ORF">CCMA1212_006949</name>
</gene>
<evidence type="ECO:0000256" key="1">
    <source>
        <dbReference type="SAM" id="MobiDB-lite"/>
    </source>
</evidence>
<reference evidence="2 3" key="1">
    <citation type="submission" date="2018-01" db="EMBL/GenBank/DDBJ databases">
        <title>Genome characterization of the sugarcane-associated fungus Trichoderma ghanense CCMA-1212 and their application in lignocelulose bioconversion.</title>
        <authorList>
            <person name="Steindorff A.S."/>
            <person name="Mendes T.D."/>
            <person name="Vilela E.S.D."/>
            <person name="Rodrigues D.S."/>
            <person name="Formighieri E.F."/>
            <person name="Melo I.S."/>
            <person name="Favaro L.C.L."/>
        </authorList>
    </citation>
    <scope>NUCLEOTIDE SEQUENCE [LARGE SCALE GENOMIC DNA]</scope>
    <source>
        <strain evidence="2 3">CCMA-1212</strain>
    </source>
</reference>
<feature type="region of interest" description="Disordered" evidence="1">
    <location>
        <begin position="56"/>
        <end position="75"/>
    </location>
</feature>
<dbReference type="EMBL" id="PPTA01000009">
    <property type="protein sequence ID" value="TFB01282.1"/>
    <property type="molecule type" value="Genomic_DNA"/>
</dbReference>
<dbReference type="RefSeq" id="XP_073557483.1">
    <property type="nucleotide sequence ID" value="XM_073704137.1"/>
</dbReference>
<protein>
    <submittedName>
        <fullName evidence="2">Uncharacterized protein</fullName>
    </submittedName>
</protein>
<dbReference type="Proteomes" id="UP001642720">
    <property type="component" value="Unassembled WGS sequence"/>
</dbReference>